<accession>A0A9P5YC24</accession>
<gene>
    <name evidence="1" type="ORF">BDZ94DRAFT_1252125</name>
</gene>
<sequence>MAPIITNNVETIDLTFSPPPVRIDLSEDIDVDLSQDEIIYITPRAPSRPNHSLRITTYPGPPSLIAPKIANWSGSKRPAETIILDEPAPPLKRARDTSLPISFIQPPRVEHNSIVRLASVKREIIELDSDGEQTNPIQKKRFKQEEITFSDGESDYDCIHAGYDLTNCRIWKPTPTNEGKLEQGFIDGIQKLAVSSMPPHRQYVDISNRSVTKKAFTHPTFIWEQICQVPLLRRTYPRNTIHQVFLPPGSHGKRRFRHTTTPQFQCLATFKNAPGSINKIVQSGPWVGICSAAINGHPDGPNEREYPYNREGSVMIWNGSVQIPSGHCRDWGQYTKYYTVNDIKPDPTSTSFVSSGNDKHVRVWTHEPDNDKFIPGQEWRFRHVPHDVAFKPGEAILAIAEQRIYIYSDISADSAELILPLSEKHSNHCVGAMVWGAESTSNVLFASSEPPLEHGPKGYHKAFDVGGQRTLYQFDAHEAGDTMGISPDGTRLALLTCGADQIHYLRIYDVAHGLYSDSMKIQLELFPSSIEGEVNSANFSPDGIYLALGRNDNHTHVYDSRMLNRLLFDYEHCGSSRVSPGSESYGVVQTQWVDTNTRRLPTGLYTAGNDGCVRFWDPLRSAKDPINGQILVESSFDIGCFSIGDYHLGERDIIVGDCAGEVSVFEMRYWGA</sequence>
<proteinExistence type="predicted"/>
<dbReference type="InterPro" id="IPR036322">
    <property type="entry name" value="WD40_repeat_dom_sf"/>
</dbReference>
<evidence type="ECO:0000313" key="1">
    <source>
        <dbReference type="EMBL" id="KAF9466108.1"/>
    </source>
</evidence>
<keyword evidence="2" id="KW-1185">Reference proteome</keyword>
<dbReference type="Pfam" id="PF00400">
    <property type="entry name" value="WD40"/>
    <property type="match status" value="1"/>
</dbReference>
<dbReference type="EMBL" id="MU150243">
    <property type="protein sequence ID" value="KAF9466108.1"/>
    <property type="molecule type" value="Genomic_DNA"/>
</dbReference>
<evidence type="ECO:0000313" key="2">
    <source>
        <dbReference type="Proteomes" id="UP000807353"/>
    </source>
</evidence>
<dbReference type="AlphaFoldDB" id="A0A9P5YC24"/>
<dbReference type="SUPFAM" id="SSF50978">
    <property type="entry name" value="WD40 repeat-like"/>
    <property type="match status" value="1"/>
</dbReference>
<reference evidence="1" key="1">
    <citation type="submission" date="2020-11" db="EMBL/GenBank/DDBJ databases">
        <authorList>
            <consortium name="DOE Joint Genome Institute"/>
            <person name="Ahrendt S."/>
            <person name="Riley R."/>
            <person name="Andreopoulos W."/>
            <person name="Labutti K."/>
            <person name="Pangilinan J."/>
            <person name="Ruiz-Duenas F.J."/>
            <person name="Barrasa J.M."/>
            <person name="Sanchez-Garcia M."/>
            <person name="Camarero S."/>
            <person name="Miyauchi S."/>
            <person name="Serrano A."/>
            <person name="Linde D."/>
            <person name="Babiker R."/>
            <person name="Drula E."/>
            <person name="Ayuso-Fernandez I."/>
            <person name="Pacheco R."/>
            <person name="Padilla G."/>
            <person name="Ferreira P."/>
            <person name="Barriuso J."/>
            <person name="Kellner H."/>
            <person name="Castanera R."/>
            <person name="Alfaro M."/>
            <person name="Ramirez L."/>
            <person name="Pisabarro A.G."/>
            <person name="Kuo A."/>
            <person name="Tritt A."/>
            <person name="Lipzen A."/>
            <person name="He G."/>
            <person name="Yan M."/>
            <person name="Ng V."/>
            <person name="Cullen D."/>
            <person name="Martin F."/>
            <person name="Rosso M.-N."/>
            <person name="Henrissat B."/>
            <person name="Hibbett D."/>
            <person name="Martinez A.T."/>
            <person name="Grigoriev I.V."/>
        </authorList>
    </citation>
    <scope>NUCLEOTIDE SEQUENCE</scope>
    <source>
        <strain evidence="1">CBS 247.69</strain>
    </source>
</reference>
<dbReference type="Proteomes" id="UP000807353">
    <property type="component" value="Unassembled WGS sequence"/>
</dbReference>
<comment type="caution">
    <text evidence="1">The sequence shown here is derived from an EMBL/GenBank/DDBJ whole genome shotgun (WGS) entry which is preliminary data.</text>
</comment>
<dbReference type="OrthoDB" id="10248252at2759"/>
<dbReference type="SMART" id="SM00320">
    <property type="entry name" value="WD40"/>
    <property type="match status" value="4"/>
</dbReference>
<organism evidence="1 2">
    <name type="scientific">Collybia nuda</name>
    <dbReference type="NCBI Taxonomy" id="64659"/>
    <lineage>
        <taxon>Eukaryota</taxon>
        <taxon>Fungi</taxon>
        <taxon>Dikarya</taxon>
        <taxon>Basidiomycota</taxon>
        <taxon>Agaricomycotina</taxon>
        <taxon>Agaricomycetes</taxon>
        <taxon>Agaricomycetidae</taxon>
        <taxon>Agaricales</taxon>
        <taxon>Tricholomatineae</taxon>
        <taxon>Clitocybaceae</taxon>
        <taxon>Collybia</taxon>
    </lineage>
</organism>
<dbReference type="Gene3D" id="2.130.10.10">
    <property type="entry name" value="YVTN repeat-like/Quinoprotein amine dehydrogenase"/>
    <property type="match status" value="1"/>
</dbReference>
<dbReference type="InterPro" id="IPR015943">
    <property type="entry name" value="WD40/YVTN_repeat-like_dom_sf"/>
</dbReference>
<dbReference type="InterPro" id="IPR001680">
    <property type="entry name" value="WD40_rpt"/>
</dbReference>
<protein>
    <submittedName>
        <fullName evidence="1">WD40-repeat-containing domain protein</fullName>
    </submittedName>
</protein>
<name>A0A9P5YC24_9AGAR</name>